<keyword evidence="2" id="KW-0853">WD repeat</keyword>
<dbReference type="InterPro" id="IPR001680">
    <property type="entry name" value="WD40_rpt"/>
</dbReference>
<dbReference type="OrthoDB" id="341486at2759"/>
<gene>
    <name evidence="6" type="ORF">M501DRAFT_928761</name>
</gene>
<evidence type="ECO:0000259" key="4">
    <source>
        <dbReference type="Pfam" id="PF17034"/>
    </source>
</evidence>
<evidence type="ECO:0000256" key="3">
    <source>
        <dbReference type="ARBA" id="ARBA00022737"/>
    </source>
</evidence>
<evidence type="ECO:0000256" key="1">
    <source>
        <dbReference type="ARBA" id="ARBA00009713"/>
    </source>
</evidence>
<keyword evidence="3" id="KW-0677">Repeat</keyword>
<comment type="caution">
    <text evidence="6">The sequence shown here is derived from an EMBL/GenBank/DDBJ whole genome shotgun (WGS) entry which is preliminary data.</text>
</comment>
<dbReference type="SUPFAM" id="SSF50978">
    <property type="entry name" value="WD40 repeat-like"/>
    <property type="match status" value="1"/>
</dbReference>
<feature type="domain" description="MIOS-like alpha-solenoid" evidence="5">
    <location>
        <begin position="472"/>
        <end position="707"/>
    </location>
</feature>
<evidence type="ECO:0000259" key="5">
    <source>
        <dbReference type="Pfam" id="PF21719"/>
    </source>
</evidence>
<evidence type="ECO:0000313" key="6">
    <source>
        <dbReference type="EMBL" id="KAF2841125.1"/>
    </source>
</evidence>
<dbReference type="Pfam" id="PF17034">
    <property type="entry name" value="zinc_ribbon_16"/>
    <property type="match status" value="1"/>
</dbReference>
<keyword evidence="7" id="KW-1185">Reference proteome</keyword>
<dbReference type="PANTHER" id="PTHR16453:SF9">
    <property type="entry name" value="GATOR COMPLEX PROTEIN MIOS"/>
    <property type="match status" value="1"/>
</dbReference>
<dbReference type="InterPro" id="IPR015943">
    <property type="entry name" value="WD40/YVTN_repeat-like_dom_sf"/>
</dbReference>
<dbReference type="Pfam" id="PF21719">
    <property type="entry name" value="MIOS_a-sol"/>
    <property type="match status" value="1"/>
</dbReference>
<comment type="similarity">
    <text evidence="1">Belongs to the WD repeat mio family.</text>
</comment>
<dbReference type="Gene3D" id="2.130.10.10">
    <property type="entry name" value="YVTN repeat-like/Quinoprotein amine dehydrogenase"/>
    <property type="match status" value="1"/>
</dbReference>
<evidence type="ECO:0000313" key="7">
    <source>
        <dbReference type="Proteomes" id="UP000799429"/>
    </source>
</evidence>
<dbReference type="SMART" id="SM00320">
    <property type="entry name" value="WD40"/>
    <property type="match status" value="3"/>
</dbReference>
<organism evidence="6 7">
    <name type="scientific">Patellaria atrata CBS 101060</name>
    <dbReference type="NCBI Taxonomy" id="1346257"/>
    <lineage>
        <taxon>Eukaryota</taxon>
        <taxon>Fungi</taxon>
        <taxon>Dikarya</taxon>
        <taxon>Ascomycota</taxon>
        <taxon>Pezizomycotina</taxon>
        <taxon>Dothideomycetes</taxon>
        <taxon>Dothideomycetes incertae sedis</taxon>
        <taxon>Patellariales</taxon>
        <taxon>Patellariaceae</taxon>
        <taxon>Patellaria</taxon>
    </lineage>
</organism>
<dbReference type="InterPro" id="IPR036322">
    <property type="entry name" value="WD40_repeat_dom_sf"/>
</dbReference>
<dbReference type="AlphaFoldDB" id="A0A9P4VT59"/>
<dbReference type="GO" id="GO:0005737">
    <property type="term" value="C:cytoplasm"/>
    <property type="evidence" value="ECO:0007669"/>
    <property type="project" value="TreeGrafter"/>
</dbReference>
<reference evidence="6" key="1">
    <citation type="journal article" date="2020" name="Stud. Mycol.">
        <title>101 Dothideomycetes genomes: a test case for predicting lifestyles and emergence of pathogens.</title>
        <authorList>
            <person name="Haridas S."/>
            <person name="Albert R."/>
            <person name="Binder M."/>
            <person name="Bloem J."/>
            <person name="Labutti K."/>
            <person name="Salamov A."/>
            <person name="Andreopoulos B."/>
            <person name="Baker S."/>
            <person name="Barry K."/>
            <person name="Bills G."/>
            <person name="Bluhm B."/>
            <person name="Cannon C."/>
            <person name="Castanera R."/>
            <person name="Culley D."/>
            <person name="Daum C."/>
            <person name="Ezra D."/>
            <person name="Gonzalez J."/>
            <person name="Henrissat B."/>
            <person name="Kuo A."/>
            <person name="Liang C."/>
            <person name="Lipzen A."/>
            <person name="Lutzoni F."/>
            <person name="Magnuson J."/>
            <person name="Mondo S."/>
            <person name="Nolan M."/>
            <person name="Ohm R."/>
            <person name="Pangilinan J."/>
            <person name="Park H.-J."/>
            <person name="Ramirez L."/>
            <person name="Alfaro M."/>
            <person name="Sun H."/>
            <person name="Tritt A."/>
            <person name="Yoshinaga Y."/>
            <person name="Zwiers L.-H."/>
            <person name="Turgeon B."/>
            <person name="Goodwin S."/>
            <person name="Spatafora J."/>
            <person name="Crous P."/>
            <person name="Grigoriev I."/>
        </authorList>
    </citation>
    <scope>NUCLEOTIDE SEQUENCE</scope>
    <source>
        <strain evidence="6">CBS 101060</strain>
    </source>
</reference>
<dbReference type="PANTHER" id="PTHR16453">
    <property type="entry name" value="WD40 DOMAIN-CONTAINING PROTEIN MIO FAMILY MEMBER"/>
    <property type="match status" value="1"/>
</dbReference>
<proteinExistence type="inferred from homology"/>
<dbReference type="InterPro" id="IPR031488">
    <property type="entry name" value="Zn_ribbon_mio"/>
</dbReference>
<dbReference type="InterPro" id="IPR049092">
    <property type="entry name" value="MIOS_a-sol"/>
</dbReference>
<name>A0A9P4VT59_9PEZI</name>
<dbReference type="Proteomes" id="UP000799429">
    <property type="component" value="Unassembled WGS sequence"/>
</dbReference>
<sequence>MEAAIRWSPHATQNTPRFIIVDVAGNRLRLCEIESFEDSKVRYKQVALRDKLPNFTAFDWSKTQESIVGLGSASGEAILVQIGAQKSTSSSQSDLIHSFPLKHQRKCNSIAFSTKNYLATGLDKVRNDFCMNVYDLNEGSLSPSTEPYKKLASSEAITSIKFFPSQPDTLIAGVSRQCVRIYDLRDSAGIGAAQFPTRQVHNVAIDPLDENYFVTAGPSGDPNVCVWDRRFASRVSPLTPGEGGPAGSILDLRPAIDNRMGSTIWTLRFSGTRRGCFGILSNTGEVKIIELAEYTAKPSPQTVPYNSFGGSPWLSQHYTKLTHSLRYPYYHEHQGQDPTARVIAYDFMVPSYPTYGDSVLALHPSREIGVLKIPTSSPQLDITAMDELISWNPGLSVVRALSTNLSVAEDLIKLRQKAASLKVQNGSSKTQTSANEHIMNLSSCERHELLLGLGSSETSDFGDYLKTLSTQRRRCREGYSLKCRRNKIILQDDPWLVELWDTIGRMEHLAEDDGMVADCLDLSYLGVTAITLETFEPESSLSRLVGTDSFSPAKFEAAVGSIIKLKGYPDFYGASTEKPKHRQLGLALCGWTFSEEIAREQSMELIDRGEYYKAIVLAVFKGYKSVSLDLLKYCVQQRLVENIGLGAVIACDSVNEEQRGMCEWMAEESEDPYLTALLAYFVSGDWSVIAKMTQLSLIDRVGIALKYLEDNPLKEFLEQETSHATACGDIEGIILTGLDEIAITLFENYIAKFDDLQTAVLALSFTNPRYSPKEEERFELWKETYLMQMQSWRTFLERTRFTAQHNEKSVARDGRILNPSSGRQLSIRCNNCQQSLTLNDDRIYIEGSEPPTTNTAGLTESKSRRGPLAASGLVCPKCGVHMPRCGICMMWLGSPDPAKPGGAAALAEEDPMGKFMTFCMTCTHGFHAGHARDWFAKHAMCPVPDCQCMCGLRH</sequence>
<feature type="domain" description="GATOR2 complex protein MIO zinc-ribbon like" evidence="4">
    <location>
        <begin position="866"/>
        <end position="951"/>
    </location>
</feature>
<evidence type="ECO:0000256" key="2">
    <source>
        <dbReference type="ARBA" id="ARBA00022574"/>
    </source>
</evidence>
<accession>A0A9P4VT59</accession>
<dbReference type="EMBL" id="MU006091">
    <property type="protein sequence ID" value="KAF2841125.1"/>
    <property type="molecule type" value="Genomic_DNA"/>
</dbReference>
<dbReference type="InterPro" id="IPR037593">
    <property type="entry name" value="MIOS/Sea4"/>
</dbReference>
<dbReference type="GO" id="GO:1904263">
    <property type="term" value="P:positive regulation of TORC1 signaling"/>
    <property type="evidence" value="ECO:0007669"/>
    <property type="project" value="TreeGrafter"/>
</dbReference>
<dbReference type="CDD" id="cd16691">
    <property type="entry name" value="mRING-H2-C3H3C2_Mio"/>
    <property type="match status" value="1"/>
</dbReference>
<protein>
    <submittedName>
        <fullName evidence="6">Uncharacterized protein</fullName>
    </submittedName>
</protein>